<dbReference type="InterPro" id="IPR001753">
    <property type="entry name" value="Enoyl-CoA_hydra/iso"/>
</dbReference>
<reference evidence="3 4" key="1">
    <citation type="journal article" date="2014" name="Genome Announc.">
        <title>Draft Genome Sequence of Advenella kashmirensis Strain W13003, a Polycyclic Aromatic Hydrocarbon-Degrading Bacterium.</title>
        <authorList>
            <person name="Wang X."/>
            <person name="Jin D."/>
            <person name="Zhou L."/>
            <person name="Wu L."/>
            <person name="An W."/>
            <person name="Zhao L."/>
        </authorList>
    </citation>
    <scope>NUCLEOTIDE SEQUENCE [LARGE SCALE GENOMIC DNA]</scope>
    <source>
        <strain evidence="3 4">W13003</strain>
    </source>
</reference>
<comment type="caution">
    <text evidence="3">The sequence shown here is derived from an EMBL/GenBank/DDBJ whole genome shotgun (WGS) entry which is preliminary data.</text>
</comment>
<dbReference type="CDD" id="cd06558">
    <property type="entry name" value="crotonase-like"/>
    <property type="match status" value="1"/>
</dbReference>
<dbReference type="GO" id="GO:0003824">
    <property type="term" value="F:catalytic activity"/>
    <property type="evidence" value="ECO:0007669"/>
    <property type="project" value="UniProtKB-ARBA"/>
</dbReference>
<dbReference type="Pfam" id="PF00378">
    <property type="entry name" value="ECH_1"/>
    <property type="match status" value="1"/>
</dbReference>
<sequence length="277" mass="29932">MTDKNTQPLATACPEQSELVKSDLSGAVAKLILNRADRLNAMTPAMDSQLRSAFLAAQAAKHCKVILITGAGKGFCSGADQTATQPAEAADTGWQQVPRHIDEFRFGYLMTATKPTIAAVNGAAIGVGLVLASLCDIRLAVSDAKLGFPYARLGLIAEYGIAHRLTNLVGHGVATELLLSGRLFDAIEAFGFGLINHVAERDRFEKFVNAYTQELSTRCSPRSMRVIKQQLLGSQTQSFMDAARQSGRELTQARQSADYAAAKNARREKRLPSFTEE</sequence>
<dbReference type="eggNOG" id="COG1024">
    <property type="taxonomic scope" value="Bacteria"/>
</dbReference>
<evidence type="ECO:0000256" key="2">
    <source>
        <dbReference type="SAM" id="MobiDB-lite"/>
    </source>
</evidence>
<comment type="similarity">
    <text evidence="1">Belongs to the enoyl-CoA hydratase/isomerase family.</text>
</comment>
<evidence type="ECO:0000313" key="4">
    <source>
        <dbReference type="Proteomes" id="UP000018733"/>
    </source>
</evidence>
<dbReference type="SUPFAM" id="SSF52096">
    <property type="entry name" value="ClpP/crotonase"/>
    <property type="match status" value="1"/>
</dbReference>
<dbReference type="InterPro" id="IPR051053">
    <property type="entry name" value="ECH/Chromodomain_protein"/>
</dbReference>
<keyword evidence="4" id="KW-1185">Reference proteome</keyword>
<gene>
    <name evidence="3" type="ORF">W822_04760</name>
</gene>
<dbReference type="OrthoDB" id="8524220at2"/>
<proteinExistence type="inferred from homology"/>
<dbReference type="PANTHER" id="PTHR43684:SF4">
    <property type="entry name" value="ENOYL-COA HYDRATASE_ISOMERASE FAMILY PROTEIN (AFU_ORTHOLOGUE AFUA_1G01890)"/>
    <property type="match status" value="1"/>
</dbReference>
<accession>V8QYK8</accession>
<dbReference type="Proteomes" id="UP000018733">
    <property type="component" value="Unassembled WGS sequence"/>
</dbReference>
<organism evidence="3 4">
    <name type="scientific">Advenella kashmirensis W13003</name>
    <dbReference type="NCBI Taxonomy" id="1424334"/>
    <lineage>
        <taxon>Bacteria</taxon>
        <taxon>Pseudomonadati</taxon>
        <taxon>Pseudomonadota</taxon>
        <taxon>Betaproteobacteria</taxon>
        <taxon>Burkholderiales</taxon>
        <taxon>Alcaligenaceae</taxon>
    </lineage>
</organism>
<dbReference type="PATRIC" id="fig|1424334.3.peg.964"/>
<dbReference type="RefSeq" id="WP_024004015.1">
    <property type="nucleotide sequence ID" value="NZ_KI650979.1"/>
</dbReference>
<dbReference type="PANTHER" id="PTHR43684">
    <property type="match status" value="1"/>
</dbReference>
<feature type="region of interest" description="Disordered" evidence="2">
    <location>
        <begin position="244"/>
        <end position="277"/>
    </location>
</feature>
<dbReference type="Gene3D" id="3.90.226.10">
    <property type="entry name" value="2-enoyl-CoA Hydratase, Chain A, domain 1"/>
    <property type="match status" value="1"/>
</dbReference>
<dbReference type="EMBL" id="AYXT01000001">
    <property type="protein sequence ID" value="ETF04463.1"/>
    <property type="molecule type" value="Genomic_DNA"/>
</dbReference>
<evidence type="ECO:0000313" key="3">
    <source>
        <dbReference type="EMBL" id="ETF04463.1"/>
    </source>
</evidence>
<dbReference type="STRING" id="1424334.W822_04760"/>
<name>V8QYK8_9BURK</name>
<evidence type="ECO:0000256" key="1">
    <source>
        <dbReference type="ARBA" id="ARBA00005254"/>
    </source>
</evidence>
<protein>
    <submittedName>
        <fullName evidence="3">Enoyl-CoA hydratase</fullName>
    </submittedName>
</protein>
<dbReference type="InterPro" id="IPR029045">
    <property type="entry name" value="ClpP/crotonase-like_dom_sf"/>
</dbReference>
<dbReference type="AlphaFoldDB" id="V8QYK8"/>
<dbReference type="HOGENOM" id="CLU_009834_7_2_4"/>